<dbReference type="InterPro" id="IPR029021">
    <property type="entry name" value="Prot-tyrosine_phosphatase-like"/>
</dbReference>
<dbReference type="Pfam" id="PF00782">
    <property type="entry name" value="DSPc"/>
    <property type="match status" value="1"/>
</dbReference>
<dbReference type="GO" id="GO:0070372">
    <property type="term" value="P:regulation of ERK1 and ERK2 cascade"/>
    <property type="evidence" value="ECO:0007669"/>
    <property type="project" value="TreeGrafter"/>
</dbReference>
<reference evidence="3 4" key="1">
    <citation type="submission" date="2015-09" db="EMBL/GenBank/DDBJ databases">
        <title>Draft genome of the parasitic nematode Teladorsagia circumcincta isolate WARC Sus (inbred).</title>
        <authorList>
            <person name="Mitreva M."/>
        </authorList>
    </citation>
    <scope>NUCLEOTIDE SEQUENCE [LARGE SCALE GENOMIC DNA]</scope>
    <source>
        <strain evidence="3 4">S</strain>
    </source>
</reference>
<name>A0A2G9UI01_TELCI</name>
<dbReference type="GO" id="GO:0005654">
    <property type="term" value="C:nucleoplasm"/>
    <property type="evidence" value="ECO:0007669"/>
    <property type="project" value="TreeGrafter"/>
</dbReference>
<feature type="region of interest" description="Disordered" evidence="1">
    <location>
        <begin position="1"/>
        <end position="46"/>
    </location>
</feature>
<dbReference type="SUPFAM" id="SSF52799">
    <property type="entry name" value="(Phosphotyrosine protein) phosphatases II"/>
    <property type="match status" value="1"/>
</dbReference>
<dbReference type="GO" id="GO:0062026">
    <property type="term" value="P:negative regulation of SCF-dependent proteasomal ubiquitin-dependent catabolic process"/>
    <property type="evidence" value="ECO:0007669"/>
    <property type="project" value="TreeGrafter"/>
</dbReference>
<feature type="domain" description="Dual specificity phosphatase catalytic" evidence="2">
    <location>
        <begin position="99"/>
        <end position="240"/>
    </location>
</feature>
<evidence type="ECO:0000256" key="1">
    <source>
        <dbReference type="SAM" id="MobiDB-lite"/>
    </source>
</evidence>
<dbReference type="EMBL" id="KZ346483">
    <property type="protein sequence ID" value="PIO69878.1"/>
    <property type="molecule type" value="Genomic_DNA"/>
</dbReference>
<dbReference type="InterPro" id="IPR000340">
    <property type="entry name" value="Dual-sp_phosphatase_cat-dom"/>
</dbReference>
<evidence type="ECO:0000313" key="4">
    <source>
        <dbReference type="Proteomes" id="UP000230423"/>
    </source>
</evidence>
<dbReference type="Gene3D" id="3.90.190.10">
    <property type="entry name" value="Protein tyrosine phosphatase superfamily"/>
    <property type="match status" value="1"/>
</dbReference>
<organism evidence="3 4">
    <name type="scientific">Teladorsagia circumcincta</name>
    <name type="common">Brown stomach worm</name>
    <name type="synonym">Ostertagia circumcincta</name>
    <dbReference type="NCBI Taxonomy" id="45464"/>
    <lineage>
        <taxon>Eukaryota</taxon>
        <taxon>Metazoa</taxon>
        <taxon>Ecdysozoa</taxon>
        <taxon>Nematoda</taxon>
        <taxon>Chromadorea</taxon>
        <taxon>Rhabditida</taxon>
        <taxon>Rhabditina</taxon>
        <taxon>Rhabditomorpha</taxon>
        <taxon>Strongyloidea</taxon>
        <taxon>Trichostrongylidae</taxon>
        <taxon>Teladorsagia</taxon>
    </lineage>
</organism>
<protein>
    <submittedName>
        <fullName evidence="3">Dual specificity phosphatase, catalytic domain protein</fullName>
    </submittedName>
</protein>
<evidence type="ECO:0000313" key="3">
    <source>
        <dbReference type="EMBL" id="PIO69878.1"/>
    </source>
</evidence>
<sequence length="278" mass="31427">MIPRRRLFNRSQTGPVPLECDKSYGRSVSANSSTRSERVSSTGSCTPVTLVRAREMSASLPQSQSMDSGLVSLPSPIQPTFSVNKMPSASGLIQVHEFIYLGNAEVASKMQENCQNNIRCFVNVSEKSGSTMRSSQSWSCLDKTANKTELTVSVPYRNNIPIKELFEMFTMVNDVIRQARNKAQRVLIYSEDGLAACQAFALAYNIDYYHLDLDHALCNFERLSFKIEINDFLRDALIKWATICEENRVREMANSRRAEWKETRPATVDCAVKRVAWQ</sequence>
<dbReference type="Proteomes" id="UP000230423">
    <property type="component" value="Unassembled WGS sequence"/>
</dbReference>
<dbReference type="PANTHER" id="PTHR46588">
    <property type="entry name" value="SERINE/THREONINE/TYROSINE-INTERACTING PROTEIN"/>
    <property type="match status" value="1"/>
</dbReference>
<accession>A0A2G9UI01</accession>
<dbReference type="InterPro" id="IPR052449">
    <property type="entry name" value="STYX-Interacting_Phosphatase"/>
</dbReference>
<dbReference type="PANTHER" id="PTHR46588:SF1">
    <property type="entry name" value="SERINE_THREONINE_TYROSINE-INTERACTING PROTEIN"/>
    <property type="match status" value="1"/>
</dbReference>
<dbReference type="OrthoDB" id="5828610at2759"/>
<dbReference type="GO" id="GO:0005737">
    <property type="term" value="C:cytoplasm"/>
    <property type="evidence" value="ECO:0007669"/>
    <property type="project" value="TreeGrafter"/>
</dbReference>
<gene>
    <name evidence="3" type="ORF">TELCIR_08287</name>
</gene>
<feature type="compositionally biased region" description="Polar residues" evidence="1">
    <location>
        <begin position="26"/>
        <end position="46"/>
    </location>
</feature>
<proteinExistence type="predicted"/>
<dbReference type="GO" id="GO:1990444">
    <property type="term" value="F:F-box domain binding"/>
    <property type="evidence" value="ECO:0007669"/>
    <property type="project" value="TreeGrafter"/>
</dbReference>
<evidence type="ECO:0000259" key="2">
    <source>
        <dbReference type="Pfam" id="PF00782"/>
    </source>
</evidence>
<keyword evidence="4" id="KW-1185">Reference proteome</keyword>
<dbReference type="AlphaFoldDB" id="A0A2G9UI01"/>